<dbReference type="Gene3D" id="3.10.105.10">
    <property type="entry name" value="Dipeptide-binding Protein, Domain 3"/>
    <property type="match status" value="1"/>
</dbReference>
<evidence type="ECO:0000256" key="2">
    <source>
        <dbReference type="ARBA" id="ARBA00005695"/>
    </source>
</evidence>
<protein>
    <submittedName>
        <fullName evidence="5">ABC transporter substrate-binding protein</fullName>
    </submittedName>
</protein>
<dbReference type="PANTHER" id="PTHR30290:SF34">
    <property type="entry name" value="ABC TRANSPORTER, PERIPLASMIC OLIGO-PEPTIDE BINDING PROTEIN, PUTATIVE-RELATED"/>
    <property type="match status" value="1"/>
</dbReference>
<evidence type="ECO:0000259" key="4">
    <source>
        <dbReference type="Pfam" id="PF00496"/>
    </source>
</evidence>
<dbReference type="RefSeq" id="WP_198477124.1">
    <property type="nucleotide sequence ID" value="NZ_JADGMQ010000010.1"/>
</dbReference>
<dbReference type="Gene3D" id="3.40.190.10">
    <property type="entry name" value="Periplasmic binding protein-like II"/>
    <property type="match status" value="1"/>
</dbReference>
<proteinExistence type="inferred from homology"/>
<feature type="domain" description="Solute-binding protein family 5" evidence="4">
    <location>
        <begin position="78"/>
        <end position="440"/>
    </location>
</feature>
<keyword evidence="6" id="KW-1185">Reference proteome</keyword>
<comment type="caution">
    <text evidence="5">The sequence shown here is derived from an EMBL/GenBank/DDBJ whole genome shotgun (WGS) entry which is preliminary data.</text>
</comment>
<evidence type="ECO:0000313" key="5">
    <source>
        <dbReference type="EMBL" id="MBI1621678.1"/>
    </source>
</evidence>
<feature type="chain" id="PRO_5047485885" evidence="3">
    <location>
        <begin position="24"/>
        <end position="529"/>
    </location>
</feature>
<dbReference type="Pfam" id="PF00496">
    <property type="entry name" value="SBP_bac_5"/>
    <property type="match status" value="1"/>
</dbReference>
<accession>A0ABS0SEG1</accession>
<dbReference type="PANTHER" id="PTHR30290">
    <property type="entry name" value="PERIPLASMIC BINDING COMPONENT OF ABC TRANSPORTER"/>
    <property type="match status" value="1"/>
</dbReference>
<dbReference type="SUPFAM" id="SSF53850">
    <property type="entry name" value="Periplasmic binding protein-like II"/>
    <property type="match status" value="1"/>
</dbReference>
<evidence type="ECO:0000256" key="1">
    <source>
        <dbReference type="ARBA" id="ARBA00004418"/>
    </source>
</evidence>
<dbReference type="InterPro" id="IPR000914">
    <property type="entry name" value="SBP_5_dom"/>
</dbReference>
<feature type="signal peptide" evidence="3">
    <location>
        <begin position="1"/>
        <end position="23"/>
    </location>
</feature>
<comment type="subcellular location">
    <subcellularLocation>
        <location evidence="1">Periplasm</location>
    </subcellularLocation>
</comment>
<dbReference type="InterPro" id="IPR030678">
    <property type="entry name" value="Peptide/Ni-bd"/>
</dbReference>
<organism evidence="5 6">
    <name type="scientific">Aquamicrobium zhengzhouense</name>
    <dbReference type="NCBI Taxonomy" id="2781738"/>
    <lineage>
        <taxon>Bacteria</taxon>
        <taxon>Pseudomonadati</taxon>
        <taxon>Pseudomonadota</taxon>
        <taxon>Alphaproteobacteria</taxon>
        <taxon>Hyphomicrobiales</taxon>
        <taxon>Phyllobacteriaceae</taxon>
        <taxon>Aquamicrobium</taxon>
    </lineage>
</organism>
<gene>
    <name evidence="5" type="ORF">IOD40_13540</name>
</gene>
<dbReference type="Gene3D" id="3.90.76.10">
    <property type="entry name" value="Dipeptide-binding Protein, Domain 1"/>
    <property type="match status" value="1"/>
</dbReference>
<dbReference type="InterPro" id="IPR039424">
    <property type="entry name" value="SBP_5"/>
</dbReference>
<comment type="similarity">
    <text evidence="2">Belongs to the bacterial solute-binding protein 5 family.</text>
</comment>
<evidence type="ECO:0000256" key="3">
    <source>
        <dbReference type="SAM" id="SignalP"/>
    </source>
</evidence>
<keyword evidence="3" id="KW-0732">Signal</keyword>
<name>A0ABS0SEG1_9HYPH</name>
<evidence type="ECO:0000313" key="6">
    <source>
        <dbReference type="Proteomes" id="UP000601789"/>
    </source>
</evidence>
<dbReference type="CDD" id="cd08512">
    <property type="entry name" value="PBP2_NikA_DppA_OppA_like_7"/>
    <property type="match status" value="1"/>
</dbReference>
<dbReference type="Proteomes" id="UP000601789">
    <property type="component" value="Unassembled WGS sequence"/>
</dbReference>
<dbReference type="PIRSF" id="PIRSF002741">
    <property type="entry name" value="MppA"/>
    <property type="match status" value="1"/>
</dbReference>
<sequence length="529" mass="58477">MRKMATLLAASAMFALAFAPAKADTPPDTLVMAWQFDDIISLDPAEVFEFSAAEIMGNTYERLFGYDLKNVSDLFGVVAETWEVSEDGKTLTFKIREGTKFASGNDLTAEDVVFSLHRAVKLDKSPAFILTQFGFTTENVEEKIVQTGDYEFTFEMDQAYAPTFVLYCLTSTVASVVDKNLVLENEADGDLGYEWLKRNYAGSGPFALRQWRPNEAVVLERNDNFSGDKAPLTRVIYQHVPESSTQRLMLERGDIDIARNLGPEEIASLKSAEGIKIETGDKGGIYYLGLNQKNETLAIPQVRQALKYLIDYEAIADTIMAGQVQVHQAFLPKGFLGAVEDTPFQLDVEKAKELLAEAGLADGFSVTMDTRNTPDITGMGEAIQQTFAQGGVKLELIPGDGAQTLTKNRAREHDIYIGRWGPDYQDPNTNADAFAANPDNSDDASAKPLAWRNAWDIPELTEKVRAAVLETDGEKRAALYEEMQREVMETGPFVIMFQEIEVAAMRDNVDGFIIGPSFDANQYGAATKN</sequence>
<reference evidence="5 6" key="1">
    <citation type="submission" date="2020-10" db="EMBL/GenBank/DDBJ databases">
        <title>Aquamicrobium zhengzhouensis sp. nov., a exopolysaccharide producing bacterium isolated from farmland soil.</title>
        <authorList>
            <person name="Wang X."/>
        </authorList>
    </citation>
    <scope>NUCLEOTIDE SEQUENCE [LARGE SCALE GENOMIC DNA]</scope>
    <source>
        <strain evidence="6">cd-1</strain>
    </source>
</reference>
<dbReference type="EMBL" id="JADGMQ010000010">
    <property type="protein sequence ID" value="MBI1621678.1"/>
    <property type="molecule type" value="Genomic_DNA"/>
</dbReference>